<reference evidence="1 2" key="1">
    <citation type="submission" date="2014-03" db="EMBL/GenBank/DDBJ databases">
        <title>Sequencing and Comparison of Genomes and Transcriptome Profiles of Human Ehrlichiosis Agents.</title>
        <authorList>
            <person name="Lin M."/>
            <person name="Daugherty S.C."/>
            <person name="Nagaraj S."/>
            <person name="Cheng Z."/>
            <person name="Xiong Q."/>
            <person name="Lin F.-Y."/>
            <person name="Sengamalay N."/>
            <person name="Ott S."/>
            <person name="Godinez A."/>
            <person name="Tallon L.J."/>
            <person name="Sadzewicz L."/>
            <person name="Fraser C.M."/>
            <person name="Dunning Hotopp J.C."/>
            <person name="Rikihisa Y."/>
        </authorList>
    </citation>
    <scope>NUCLEOTIDE SEQUENCE [LARGE SCALE GENOMIC DNA]</scope>
    <source>
        <strain evidence="1 2">Oregon</strain>
    </source>
</reference>
<organism evidence="1 2">
    <name type="scientific">Neorickettsia helminthoeca str. Oregon</name>
    <dbReference type="NCBI Taxonomy" id="1286528"/>
    <lineage>
        <taxon>Bacteria</taxon>
        <taxon>Pseudomonadati</taxon>
        <taxon>Pseudomonadota</taxon>
        <taxon>Alphaproteobacteria</taxon>
        <taxon>Rickettsiales</taxon>
        <taxon>Anaplasmataceae</taxon>
        <taxon>Neorickettsia</taxon>
    </lineage>
</organism>
<dbReference type="RefSeq" id="WP_038559149.1">
    <property type="nucleotide sequence ID" value="NZ_CP007481.1"/>
</dbReference>
<dbReference type="HOGENOM" id="CLU_2260768_0_0_5"/>
<dbReference type="OrthoDB" id="7165635at2"/>
<evidence type="ECO:0000313" key="1">
    <source>
        <dbReference type="EMBL" id="AHX11256.1"/>
    </source>
</evidence>
<accession>X5H3W3</accession>
<protein>
    <submittedName>
        <fullName evidence="1">Uncharacterized protein</fullName>
    </submittedName>
</protein>
<sequence length="103" mass="11684">MINKRKQSWCFERSDIVDVRPSFYKVFIRKTATDLDFTGIKKLATEILKLKVTEVNSLYDSLAQQSEWVLGTYSADLAETIVKDLSSSFRNCGLDLSISPIGE</sequence>
<proteinExistence type="predicted"/>
<dbReference type="EMBL" id="CP007481">
    <property type="protein sequence ID" value="AHX11256.1"/>
    <property type="molecule type" value="Genomic_DNA"/>
</dbReference>
<dbReference type="KEGG" id="nhm:NHE_0297"/>
<dbReference type="AlphaFoldDB" id="X5H3W3"/>
<name>X5H3W3_9RICK</name>
<gene>
    <name evidence="1" type="ORF">NHE_0297</name>
</gene>
<evidence type="ECO:0000313" key="2">
    <source>
        <dbReference type="Proteomes" id="UP000023755"/>
    </source>
</evidence>
<dbReference type="STRING" id="1286528.NHE_0297"/>
<dbReference type="Proteomes" id="UP000023755">
    <property type="component" value="Chromosome"/>
</dbReference>
<keyword evidence="2" id="KW-1185">Reference proteome</keyword>